<evidence type="ECO:0000313" key="2">
    <source>
        <dbReference type="Proteomes" id="UP000441399"/>
    </source>
</evidence>
<gene>
    <name evidence="1" type="ORF">OPDIPICF_00075</name>
</gene>
<keyword evidence="2" id="KW-1185">Reference proteome</keyword>
<dbReference type="EMBL" id="CACSIO010000001">
    <property type="protein sequence ID" value="CAA0079140.1"/>
    <property type="molecule type" value="Genomic_DNA"/>
</dbReference>
<protein>
    <submittedName>
        <fullName evidence="1">Uncharacterized protein</fullName>
    </submittedName>
</protein>
<dbReference type="Proteomes" id="UP000441399">
    <property type="component" value="Unassembled WGS sequence"/>
</dbReference>
<name>A0A5S9MQ40_9GAMM</name>
<sequence length="86" mass="9164">MLTLLLSLQVSSAALHDHADHFGVSDNGAESHLCIHLNTAIAAPPPTGLNLLEKSLYHYTPPSQLGSSNAQRLLAYCSRAPPVVIH</sequence>
<accession>A0A5S9MQ40</accession>
<dbReference type="AlphaFoldDB" id="A0A5S9MQ40"/>
<reference evidence="1 2" key="1">
    <citation type="submission" date="2019-11" db="EMBL/GenBank/DDBJ databases">
        <authorList>
            <person name="Holert J."/>
        </authorList>
    </citation>
    <scope>NUCLEOTIDE SEQUENCE [LARGE SCALE GENOMIC DNA]</scope>
    <source>
        <strain evidence="1">SB11_3</strain>
    </source>
</reference>
<proteinExistence type="predicted"/>
<evidence type="ECO:0000313" key="1">
    <source>
        <dbReference type="EMBL" id="CAA0079140.1"/>
    </source>
</evidence>
<organism evidence="1 2">
    <name type="scientific">BD1-7 clade bacterium</name>
    <dbReference type="NCBI Taxonomy" id="2029982"/>
    <lineage>
        <taxon>Bacteria</taxon>
        <taxon>Pseudomonadati</taxon>
        <taxon>Pseudomonadota</taxon>
        <taxon>Gammaproteobacteria</taxon>
        <taxon>Cellvibrionales</taxon>
        <taxon>Spongiibacteraceae</taxon>
        <taxon>BD1-7 clade</taxon>
    </lineage>
</organism>